<keyword evidence="4" id="KW-1185">Reference proteome</keyword>
<feature type="signal peptide" evidence="1">
    <location>
        <begin position="1"/>
        <end position="24"/>
    </location>
</feature>
<dbReference type="InterPro" id="IPR013108">
    <property type="entry name" value="Amidohydro_3"/>
</dbReference>
<sequence>MSRSTRHRLVRCAATLLLAGSAQGQEPPKPDRLFIHGNVLTPHGTAQAVAVQGRSIVAVGSDTEVLALRHEGAEIVDLAGRTLMPGLYDMHVHVFAAGQDKLACKLPQGAGAARIAAAVRACAQHAAPGAWITGGSWVGAAFRTGEQTRAVLDAAAPNNPVLLNDEALHSVWVNSRALALAGVNRQTPDPQGGRIERDARGEPTGVLRELATRLVEDRVPPPSLAAQIAAVKAASDEMLSYGIVGFTDAAVRQANVMGLSQYAKSGQLKQHARGCIVWGPTSDGGEALLAQRQALSGGTFRLDCVKLFLDGVPTESRTGAMLAPYAALPGREVHGDERGMLLIPQTDLNALVTRFDQQGLEVKFHAAGDAATRAAVDAIASARTANGFSGPRHEIAHNTFIAEADLPRAATLGFAWEFSPYIWWPTPITAVDIARAVGAERMKRLWPIREGLDSRALVVAGSDWPVVPSVNPWLAIETMVTRQAPGGEGAVQGEAERITRREALTIFTRNAAALLGRLDRGGTIEVGKEADLIVLDRDPLTVPVGRIHDSQVLETYIGGERVYRRE</sequence>
<dbReference type="PANTHER" id="PTHR22642">
    <property type="entry name" value="IMIDAZOLONEPROPIONASE"/>
    <property type="match status" value="1"/>
</dbReference>
<dbReference type="Gene3D" id="3.10.310.70">
    <property type="match status" value="1"/>
</dbReference>
<dbReference type="Gene3D" id="3.20.20.140">
    <property type="entry name" value="Metal-dependent hydrolases"/>
    <property type="match status" value="1"/>
</dbReference>
<dbReference type="AlphaFoldDB" id="A0A7X1KQI6"/>
<evidence type="ECO:0000313" key="4">
    <source>
        <dbReference type="Proteomes" id="UP000551327"/>
    </source>
</evidence>
<dbReference type="SUPFAM" id="SSF51338">
    <property type="entry name" value="Composite domain of metallo-dependent hydrolases"/>
    <property type="match status" value="1"/>
</dbReference>
<evidence type="ECO:0000313" key="3">
    <source>
        <dbReference type="EMBL" id="MBC2669568.1"/>
    </source>
</evidence>
<protein>
    <submittedName>
        <fullName evidence="3">Amidohydrolase</fullName>
    </submittedName>
</protein>
<dbReference type="EMBL" id="JACLAX010000009">
    <property type="protein sequence ID" value="MBC2669568.1"/>
    <property type="molecule type" value="Genomic_DNA"/>
</dbReference>
<dbReference type="CDD" id="cd01300">
    <property type="entry name" value="YtcJ_like"/>
    <property type="match status" value="1"/>
</dbReference>
<keyword evidence="1" id="KW-0732">Signal</keyword>
<feature type="chain" id="PRO_5031257791" evidence="1">
    <location>
        <begin position="25"/>
        <end position="566"/>
    </location>
</feature>
<dbReference type="Gene3D" id="2.30.40.10">
    <property type="entry name" value="Urease, subunit C, domain 1"/>
    <property type="match status" value="1"/>
</dbReference>
<name>A0A7X1KQI6_9SPHN</name>
<keyword evidence="3" id="KW-0378">Hydrolase</keyword>
<dbReference type="InterPro" id="IPR032466">
    <property type="entry name" value="Metal_Hydrolase"/>
</dbReference>
<feature type="domain" description="Amidohydrolase 3" evidence="2">
    <location>
        <begin position="74"/>
        <end position="563"/>
    </location>
</feature>
<proteinExistence type="predicted"/>
<evidence type="ECO:0000259" key="2">
    <source>
        <dbReference type="Pfam" id="PF07969"/>
    </source>
</evidence>
<dbReference type="PANTHER" id="PTHR22642:SF2">
    <property type="entry name" value="PROTEIN LONG AFTER FAR-RED 3"/>
    <property type="match status" value="1"/>
</dbReference>
<comment type="caution">
    <text evidence="3">The sequence shown here is derived from an EMBL/GenBank/DDBJ whole genome shotgun (WGS) entry which is preliminary data.</text>
</comment>
<dbReference type="RefSeq" id="WP_185679432.1">
    <property type="nucleotide sequence ID" value="NZ_JACLAX010000009.1"/>
</dbReference>
<dbReference type="GO" id="GO:0016810">
    <property type="term" value="F:hydrolase activity, acting on carbon-nitrogen (but not peptide) bonds"/>
    <property type="evidence" value="ECO:0007669"/>
    <property type="project" value="InterPro"/>
</dbReference>
<gene>
    <name evidence="3" type="ORF">H7F53_10470</name>
</gene>
<dbReference type="Pfam" id="PF07969">
    <property type="entry name" value="Amidohydro_3"/>
    <property type="match status" value="1"/>
</dbReference>
<dbReference type="InterPro" id="IPR033932">
    <property type="entry name" value="YtcJ-like"/>
</dbReference>
<organism evidence="3 4">
    <name type="scientific">Novosphingobium piscinae</name>
    <dbReference type="NCBI Taxonomy" id="1507448"/>
    <lineage>
        <taxon>Bacteria</taxon>
        <taxon>Pseudomonadati</taxon>
        <taxon>Pseudomonadota</taxon>
        <taxon>Alphaproteobacteria</taxon>
        <taxon>Sphingomonadales</taxon>
        <taxon>Sphingomonadaceae</taxon>
        <taxon>Novosphingobium</taxon>
    </lineage>
</organism>
<dbReference type="InterPro" id="IPR011059">
    <property type="entry name" value="Metal-dep_hydrolase_composite"/>
</dbReference>
<dbReference type="SUPFAM" id="SSF51556">
    <property type="entry name" value="Metallo-dependent hydrolases"/>
    <property type="match status" value="1"/>
</dbReference>
<dbReference type="Proteomes" id="UP000551327">
    <property type="component" value="Unassembled WGS sequence"/>
</dbReference>
<accession>A0A7X1KQI6</accession>
<evidence type="ECO:0000256" key="1">
    <source>
        <dbReference type="SAM" id="SignalP"/>
    </source>
</evidence>
<reference evidence="3 4" key="1">
    <citation type="submission" date="2020-08" db="EMBL/GenBank/DDBJ databases">
        <title>The genome sequence of type strain Novosphingobium piscinae KCTC 42194.</title>
        <authorList>
            <person name="Liu Y."/>
        </authorList>
    </citation>
    <scope>NUCLEOTIDE SEQUENCE [LARGE SCALE GENOMIC DNA]</scope>
    <source>
        <strain evidence="3 4">KCTC 42194</strain>
    </source>
</reference>